<organism evidence="1 2">
    <name type="scientific">Roridomyces roridus</name>
    <dbReference type="NCBI Taxonomy" id="1738132"/>
    <lineage>
        <taxon>Eukaryota</taxon>
        <taxon>Fungi</taxon>
        <taxon>Dikarya</taxon>
        <taxon>Basidiomycota</taxon>
        <taxon>Agaricomycotina</taxon>
        <taxon>Agaricomycetes</taxon>
        <taxon>Agaricomycetidae</taxon>
        <taxon>Agaricales</taxon>
        <taxon>Marasmiineae</taxon>
        <taxon>Mycenaceae</taxon>
        <taxon>Roridomyces</taxon>
    </lineage>
</organism>
<dbReference type="Proteomes" id="UP001221142">
    <property type="component" value="Unassembled WGS sequence"/>
</dbReference>
<dbReference type="AlphaFoldDB" id="A0AAD7AWZ7"/>
<dbReference type="EMBL" id="JARKIF010000222">
    <property type="protein sequence ID" value="KAJ7602545.1"/>
    <property type="molecule type" value="Genomic_DNA"/>
</dbReference>
<protein>
    <submittedName>
        <fullName evidence="1">Uncharacterized protein</fullName>
    </submittedName>
</protein>
<keyword evidence="2" id="KW-1185">Reference proteome</keyword>
<comment type="caution">
    <text evidence="1">The sequence shown here is derived from an EMBL/GenBank/DDBJ whole genome shotgun (WGS) entry which is preliminary data.</text>
</comment>
<reference evidence="1" key="1">
    <citation type="submission" date="2023-03" db="EMBL/GenBank/DDBJ databases">
        <title>Massive genome expansion in bonnet fungi (Mycena s.s.) driven by repeated elements and novel gene families across ecological guilds.</title>
        <authorList>
            <consortium name="Lawrence Berkeley National Laboratory"/>
            <person name="Harder C.B."/>
            <person name="Miyauchi S."/>
            <person name="Viragh M."/>
            <person name="Kuo A."/>
            <person name="Thoen E."/>
            <person name="Andreopoulos B."/>
            <person name="Lu D."/>
            <person name="Skrede I."/>
            <person name="Drula E."/>
            <person name="Henrissat B."/>
            <person name="Morin E."/>
            <person name="Kohler A."/>
            <person name="Barry K."/>
            <person name="LaButti K."/>
            <person name="Morin E."/>
            <person name="Salamov A."/>
            <person name="Lipzen A."/>
            <person name="Mereny Z."/>
            <person name="Hegedus B."/>
            <person name="Baldrian P."/>
            <person name="Stursova M."/>
            <person name="Weitz H."/>
            <person name="Taylor A."/>
            <person name="Grigoriev I.V."/>
            <person name="Nagy L.G."/>
            <person name="Martin F."/>
            <person name="Kauserud H."/>
        </authorList>
    </citation>
    <scope>NUCLEOTIDE SEQUENCE</scope>
    <source>
        <strain evidence="1">9284</strain>
    </source>
</reference>
<sequence>MDEVVGRGVYIREGNEHILSSEAFRSLWLLSQDSVVPPAIRWPSTAMPPPKYETWEHHDLIAKISVACQMPSSPHHMPAMYQQPQHNNDQSYNFPGQEEWRSSLGSSSLWSSCEGNSQKDLQHNERAGTTTANLLGLDPKARDDLLKFVESLCQDRVERALVVPMTYLLADNLHSKQLILQSRADLTDIKTHLTDVKLAIGQKTELNTTQKTSITYLCKVKVSDPKRTDWENEAIRNEVVVHLKKHAPLKDFKSFFDNPSQARTKALNQFICIQASYAKSTCRNHIKDTLSNSATVAMTIPPSYNAVTVRKQLACDLALLSL</sequence>
<evidence type="ECO:0000313" key="1">
    <source>
        <dbReference type="EMBL" id="KAJ7602545.1"/>
    </source>
</evidence>
<gene>
    <name evidence="1" type="ORF">FB45DRAFT_883212</name>
</gene>
<proteinExistence type="predicted"/>
<accession>A0AAD7AWZ7</accession>
<evidence type="ECO:0000313" key="2">
    <source>
        <dbReference type="Proteomes" id="UP001221142"/>
    </source>
</evidence>
<name>A0AAD7AWZ7_9AGAR</name>